<evidence type="ECO:0000313" key="2">
    <source>
        <dbReference type="Proteomes" id="UP000076512"/>
    </source>
</evidence>
<organism evidence="1 2">
    <name type="scientific">Nocardia terpenica</name>
    <dbReference type="NCBI Taxonomy" id="455432"/>
    <lineage>
        <taxon>Bacteria</taxon>
        <taxon>Bacillati</taxon>
        <taxon>Actinomycetota</taxon>
        <taxon>Actinomycetes</taxon>
        <taxon>Mycobacteriales</taxon>
        <taxon>Nocardiaceae</taxon>
        <taxon>Nocardia</taxon>
    </lineage>
</organism>
<gene>
    <name evidence="1" type="ORF">AWN90_32145</name>
</gene>
<dbReference type="Proteomes" id="UP000076512">
    <property type="component" value="Unassembled WGS sequence"/>
</dbReference>
<dbReference type="EMBL" id="LWGR01000007">
    <property type="protein sequence ID" value="KZM73314.1"/>
    <property type="molecule type" value="Genomic_DNA"/>
</dbReference>
<keyword evidence="2" id="KW-1185">Reference proteome</keyword>
<name>A0A164MFP5_9NOCA</name>
<reference evidence="1 2" key="1">
    <citation type="submission" date="2016-04" db="EMBL/GenBank/DDBJ databases">
        <authorList>
            <person name="Evans L.H."/>
            <person name="Alamgir A."/>
            <person name="Owens N."/>
            <person name="Weber N.D."/>
            <person name="Virtaneva K."/>
            <person name="Barbian K."/>
            <person name="Babar A."/>
            <person name="Rosenke K."/>
        </authorList>
    </citation>
    <scope>NUCLEOTIDE SEQUENCE [LARGE SCALE GENOMIC DNA]</scope>
    <source>
        <strain evidence="1 2">IFM 0406</strain>
    </source>
</reference>
<dbReference type="OrthoDB" id="4554604at2"/>
<protein>
    <submittedName>
        <fullName evidence="1">Uncharacterized protein</fullName>
    </submittedName>
</protein>
<dbReference type="RefSeq" id="WP_067590433.1">
    <property type="nucleotide sequence ID" value="NZ_JABMCZ010000001.1"/>
</dbReference>
<comment type="caution">
    <text evidence="1">The sequence shown here is derived from an EMBL/GenBank/DDBJ whole genome shotgun (WGS) entry which is preliminary data.</text>
</comment>
<evidence type="ECO:0000313" key="1">
    <source>
        <dbReference type="EMBL" id="KZM73314.1"/>
    </source>
</evidence>
<proteinExistence type="predicted"/>
<sequence length="96" mass="10615">MGYDLPEWAESKLRGITAAEVFEVLGARRRWARPSLGGPIRVTLVAGRTAAGRPLMVAVREIERFTSLIIAARELTDADLAAFEIWEAETDEPFEG</sequence>
<dbReference type="AlphaFoldDB" id="A0A164MFP5"/>
<accession>A0A164MFP5</accession>